<proteinExistence type="predicted"/>
<dbReference type="Proteomes" id="UP000029641">
    <property type="component" value="Unassembled WGS sequence"/>
</dbReference>
<evidence type="ECO:0000313" key="1">
    <source>
        <dbReference type="EMBL" id="GAL68360.1"/>
    </source>
</evidence>
<organism evidence="1 2">
    <name type="scientific">Jejuia pallidilutea</name>
    <dbReference type="NCBI Taxonomy" id="504487"/>
    <lineage>
        <taxon>Bacteria</taxon>
        <taxon>Pseudomonadati</taxon>
        <taxon>Bacteroidota</taxon>
        <taxon>Flavobacteriia</taxon>
        <taxon>Flavobacteriales</taxon>
        <taxon>Flavobacteriaceae</taxon>
        <taxon>Jejuia</taxon>
    </lineage>
</organism>
<reference evidence="1 2" key="1">
    <citation type="journal article" date="2014" name="Genome Announc.">
        <title>Draft Genome Sequence of Marine Flavobacterium Jejuia pallidilutea Strain 11shimoA1 and Pigmentation Mutants.</title>
        <authorList>
            <person name="Takatani N."/>
            <person name="Nakanishi M."/>
            <person name="Meirelles P."/>
            <person name="Mino S."/>
            <person name="Suda W."/>
            <person name="Oshima K."/>
            <person name="Hattori M."/>
            <person name="Ohkuma M."/>
            <person name="Hosokawa M."/>
            <person name="Miyashita K."/>
            <person name="Thompson F.L."/>
            <person name="Niwa A."/>
            <person name="Sawabe T."/>
            <person name="Sawabe T."/>
        </authorList>
    </citation>
    <scope>NUCLEOTIDE SEQUENCE [LARGE SCALE GENOMIC DNA]</scope>
    <source>
        <strain evidence="1 2">JCM 19301</strain>
    </source>
</reference>
<name>A0A090VUF9_9FLAO</name>
<accession>A0A090VUF9</accession>
<evidence type="ECO:0000313" key="2">
    <source>
        <dbReference type="Proteomes" id="UP000029641"/>
    </source>
</evidence>
<comment type="caution">
    <text evidence="1">The sequence shown here is derived from an EMBL/GenBank/DDBJ whole genome shotgun (WGS) entry which is preliminary data.</text>
</comment>
<dbReference type="AlphaFoldDB" id="A0A090VUF9"/>
<sequence length="61" mass="6994">MVSKIFNNETQRPSLVKVWQIPMLEALPKPLFVFFLLLPLEAQDTSYFAASASMLSFSLMR</sequence>
<dbReference type="EMBL" id="BBNR01000019">
    <property type="protein sequence ID" value="GAL68360.1"/>
    <property type="molecule type" value="Genomic_DNA"/>
</dbReference>
<gene>
    <name evidence="1" type="ORF">JCM19301_1967</name>
</gene>
<protein>
    <submittedName>
        <fullName evidence="1">Uncharacterized protein</fullName>
    </submittedName>
</protein>